<evidence type="ECO:0000313" key="2">
    <source>
        <dbReference type="Proteomes" id="UP000266067"/>
    </source>
</evidence>
<dbReference type="Proteomes" id="UP000266067">
    <property type="component" value="Unassembled WGS sequence"/>
</dbReference>
<reference evidence="1 2" key="1">
    <citation type="submission" date="2018-08" db="EMBL/GenBank/DDBJ databases">
        <title>Proposal of Muricauda 72 sp.nov. and Muricauda NH166 sp.nov., isolated from seawater.</title>
        <authorList>
            <person name="Cheng H."/>
            <person name="Wu Y.-H."/>
            <person name="Guo L.-L."/>
            <person name="Xu X.-W."/>
        </authorList>
    </citation>
    <scope>NUCLEOTIDE SEQUENCE [LARGE SCALE GENOMIC DNA]</scope>
    <source>
        <strain evidence="1 2">KCTC 22173</strain>
    </source>
</reference>
<sequence>MKNFITFSIVLFSGFVWAQDNLIYGELGGASPKFSVNYERQFFDNSHVNVRAGVGVSFWETFDDANVTAPLGLYYLQDVKNGNFIELGVTTTLNLSSLSSSNFGFLLPNIGYRKYYANKKGFLKLTFCPIIFDKDEFLPWAGISVGQRF</sequence>
<protein>
    <recommendedName>
        <fullName evidence="3">Outer membrane protein beta-barrel domain-containing protein</fullName>
    </recommendedName>
</protein>
<name>A0A3A1NBG9_9FLAO</name>
<organism evidence="1 2">
    <name type="scientific">Flagellimonas lutimaris</name>
    <dbReference type="NCBI Taxonomy" id="475082"/>
    <lineage>
        <taxon>Bacteria</taxon>
        <taxon>Pseudomonadati</taxon>
        <taxon>Bacteroidota</taxon>
        <taxon>Flavobacteriia</taxon>
        <taxon>Flavobacteriales</taxon>
        <taxon>Flavobacteriaceae</taxon>
        <taxon>Flagellimonas</taxon>
    </lineage>
</organism>
<evidence type="ECO:0000313" key="1">
    <source>
        <dbReference type="EMBL" id="RIV38168.1"/>
    </source>
</evidence>
<evidence type="ECO:0008006" key="3">
    <source>
        <dbReference type="Google" id="ProtNLM"/>
    </source>
</evidence>
<keyword evidence="2" id="KW-1185">Reference proteome</keyword>
<gene>
    <name evidence="1" type="ORF">D2V08_00195</name>
</gene>
<comment type="caution">
    <text evidence="1">The sequence shown here is derived from an EMBL/GenBank/DDBJ whole genome shotgun (WGS) entry which is preliminary data.</text>
</comment>
<dbReference type="OrthoDB" id="966005at2"/>
<accession>A0A3A1NBG9</accession>
<dbReference type="EMBL" id="QXFH01000004">
    <property type="protein sequence ID" value="RIV38168.1"/>
    <property type="molecule type" value="Genomic_DNA"/>
</dbReference>
<dbReference type="RefSeq" id="WP_119606142.1">
    <property type="nucleotide sequence ID" value="NZ_QXFH01000004.1"/>
</dbReference>
<proteinExistence type="predicted"/>
<dbReference type="AlphaFoldDB" id="A0A3A1NBG9"/>